<dbReference type="OrthoDB" id="5572844at2759"/>
<reference evidence="1 2" key="1">
    <citation type="journal article" date="2019" name="Nat. Ecol. Evol.">
        <title>Megaphylogeny resolves global patterns of mushroom evolution.</title>
        <authorList>
            <person name="Varga T."/>
            <person name="Krizsan K."/>
            <person name="Foldi C."/>
            <person name="Dima B."/>
            <person name="Sanchez-Garcia M."/>
            <person name="Sanchez-Ramirez S."/>
            <person name="Szollosi G.J."/>
            <person name="Szarkandi J.G."/>
            <person name="Papp V."/>
            <person name="Albert L."/>
            <person name="Andreopoulos W."/>
            <person name="Angelini C."/>
            <person name="Antonin V."/>
            <person name="Barry K.W."/>
            <person name="Bougher N.L."/>
            <person name="Buchanan P."/>
            <person name="Buyck B."/>
            <person name="Bense V."/>
            <person name="Catcheside P."/>
            <person name="Chovatia M."/>
            <person name="Cooper J."/>
            <person name="Damon W."/>
            <person name="Desjardin D."/>
            <person name="Finy P."/>
            <person name="Geml J."/>
            <person name="Haridas S."/>
            <person name="Hughes K."/>
            <person name="Justo A."/>
            <person name="Karasinski D."/>
            <person name="Kautmanova I."/>
            <person name="Kiss B."/>
            <person name="Kocsube S."/>
            <person name="Kotiranta H."/>
            <person name="LaButti K.M."/>
            <person name="Lechner B.E."/>
            <person name="Liimatainen K."/>
            <person name="Lipzen A."/>
            <person name="Lukacs Z."/>
            <person name="Mihaltcheva S."/>
            <person name="Morgado L.N."/>
            <person name="Niskanen T."/>
            <person name="Noordeloos M.E."/>
            <person name="Ohm R.A."/>
            <person name="Ortiz-Santana B."/>
            <person name="Ovrebo C."/>
            <person name="Racz N."/>
            <person name="Riley R."/>
            <person name="Savchenko A."/>
            <person name="Shiryaev A."/>
            <person name="Soop K."/>
            <person name="Spirin V."/>
            <person name="Szebenyi C."/>
            <person name="Tomsovsky M."/>
            <person name="Tulloss R.E."/>
            <person name="Uehling J."/>
            <person name="Grigoriev I.V."/>
            <person name="Vagvolgyi C."/>
            <person name="Papp T."/>
            <person name="Martin F.M."/>
            <person name="Miettinen O."/>
            <person name="Hibbett D.S."/>
            <person name="Nagy L.G."/>
        </authorList>
    </citation>
    <scope>NUCLEOTIDE SEQUENCE [LARGE SCALE GENOMIC DNA]</scope>
    <source>
        <strain evidence="1 2">FP101781</strain>
    </source>
</reference>
<keyword evidence="2" id="KW-1185">Reference proteome</keyword>
<dbReference type="InterPro" id="IPR018608">
    <property type="entry name" value="Gti1/Pac2"/>
</dbReference>
<evidence type="ECO:0008006" key="3">
    <source>
        <dbReference type="Google" id="ProtNLM"/>
    </source>
</evidence>
<dbReference type="PANTHER" id="PTHR28027:SF2">
    <property type="entry name" value="TRANSCRIPTIONAL REGULATOR MIT1"/>
    <property type="match status" value="1"/>
</dbReference>
<accession>A0A4Y7RBY2</accession>
<protein>
    <recommendedName>
        <fullName evidence="3">cAMP-independent regulatory protein pac2</fullName>
    </recommendedName>
</protein>
<gene>
    <name evidence="1" type="ORF">FA13DRAFT_1654234</name>
</gene>
<name>A0A4Y7RBY2_COPMI</name>
<dbReference type="Proteomes" id="UP000298030">
    <property type="component" value="Unassembled WGS sequence"/>
</dbReference>
<comment type="caution">
    <text evidence="1">The sequence shown here is derived from an EMBL/GenBank/DDBJ whole genome shotgun (WGS) entry which is preliminary data.</text>
</comment>
<evidence type="ECO:0000313" key="2">
    <source>
        <dbReference type="Proteomes" id="UP000298030"/>
    </source>
</evidence>
<organism evidence="1 2">
    <name type="scientific">Coprinellus micaceus</name>
    <name type="common">Glistening ink-cap mushroom</name>
    <name type="synonym">Coprinus micaceus</name>
    <dbReference type="NCBI Taxonomy" id="71717"/>
    <lineage>
        <taxon>Eukaryota</taxon>
        <taxon>Fungi</taxon>
        <taxon>Dikarya</taxon>
        <taxon>Basidiomycota</taxon>
        <taxon>Agaricomycotina</taxon>
        <taxon>Agaricomycetes</taxon>
        <taxon>Agaricomycetidae</taxon>
        <taxon>Agaricales</taxon>
        <taxon>Agaricineae</taxon>
        <taxon>Psathyrellaceae</taxon>
        <taxon>Coprinellus</taxon>
    </lineage>
</organism>
<dbReference type="AlphaFoldDB" id="A0A4Y7RBY2"/>
<feature type="non-terminal residue" evidence="1">
    <location>
        <position position="174"/>
    </location>
</feature>
<dbReference type="GO" id="GO:0003677">
    <property type="term" value="F:DNA binding"/>
    <property type="evidence" value="ECO:0007669"/>
    <property type="project" value="TreeGrafter"/>
</dbReference>
<sequence length="174" mass="20136">MVHAQEPTLTGLRIRSVQDTHKVFYAVQKGTLKMVTRRLDADERMALRSGCIYAWEERGPHSEITGLGIERFTEGRRWTPSRVRDEFLFYYERYMPPPDANQSPPDAKPPRDWEPLVKQTYSVWVDTESGRRKWHLTAYFTQGTIDQLRSVDDVPGVGDLVVPEGHFKSTRVGK</sequence>
<dbReference type="PANTHER" id="PTHR28027">
    <property type="entry name" value="TRANSCRIPTIONAL REGULATOR MIT1"/>
    <property type="match status" value="1"/>
</dbReference>
<dbReference type="Pfam" id="PF09729">
    <property type="entry name" value="Gti1_Pac2"/>
    <property type="match status" value="1"/>
</dbReference>
<dbReference type="EMBL" id="QPFP01000573">
    <property type="protein sequence ID" value="TEB06336.1"/>
    <property type="molecule type" value="Genomic_DNA"/>
</dbReference>
<evidence type="ECO:0000313" key="1">
    <source>
        <dbReference type="EMBL" id="TEB06336.1"/>
    </source>
</evidence>
<proteinExistence type="predicted"/>